<evidence type="ECO:0000313" key="5">
    <source>
        <dbReference type="Proteomes" id="UP000610746"/>
    </source>
</evidence>
<organism evidence="4 5">
    <name type="scientific">Frigoriflavimonas asaccharolytica</name>
    <dbReference type="NCBI Taxonomy" id="2735899"/>
    <lineage>
        <taxon>Bacteria</taxon>
        <taxon>Pseudomonadati</taxon>
        <taxon>Bacteroidota</taxon>
        <taxon>Flavobacteriia</taxon>
        <taxon>Flavobacteriales</taxon>
        <taxon>Weeksellaceae</taxon>
        <taxon>Frigoriflavimonas</taxon>
    </lineage>
</organism>
<evidence type="ECO:0000256" key="2">
    <source>
        <dbReference type="SAM" id="SignalP"/>
    </source>
</evidence>
<keyword evidence="5" id="KW-1185">Reference proteome</keyword>
<name>A0A8J8K6H0_9FLAO</name>
<feature type="signal peptide" evidence="2">
    <location>
        <begin position="1"/>
        <end position="18"/>
    </location>
</feature>
<evidence type="ECO:0000259" key="3">
    <source>
        <dbReference type="Pfam" id="PF18962"/>
    </source>
</evidence>
<dbReference type="Proteomes" id="UP000610746">
    <property type="component" value="Unassembled WGS sequence"/>
</dbReference>
<feature type="domain" description="Secretion system C-terminal sorting" evidence="3">
    <location>
        <begin position="1027"/>
        <end position="1089"/>
    </location>
</feature>
<dbReference type="Pfam" id="PF18962">
    <property type="entry name" value="Por_Secre_tail"/>
    <property type="match status" value="1"/>
</dbReference>
<dbReference type="AlphaFoldDB" id="A0A8J8K6H0"/>
<evidence type="ECO:0000313" key="4">
    <source>
        <dbReference type="EMBL" id="NRS90948.1"/>
    </source>
</evidence>
<evidence type="ECO:0000256" key="1">
    <source>
        <dbReference type="ARBA" id="ARBA00022729"/>
    </source>
</evidence>
<feature type="chain" id="PRO_5035224188" description="Secretion system C-terminal sorting domain-containing protein" evidence="2">
    <location>
        <begin position="19"/>
        <end position="1095"/>
    </location>
</feature>
<gene>
    <name evidence="4" type="ORF">HNQ03_000013</name>
</gene>
<comment type="caution">
    <text evidence="4">The sequence shown here is derived from an EMBL/GenBank/DDBJ whole genome shotgun (WGS) entry which is preliminary data.</text>
</comment>
<accession>A0A8J8K6H0</accession>
<reference evidence="4" key="1">
    <citation type="submission" date="2020-05" db="EMBL/GenBank/DDBJ databases">
        <title>Genomic Encyclopedia of Type Strains, Phase IV (KMG-V): Genome sequencing to study the core and pangenomes of soil and plant-associated prokaryotes.</title>
        <authorList>
            <person name="Whitman W."/>
        </authorList>
    </citation>
    <scope>NUCLEOTIDE SEQUENCE</scope>
    <source>
        <strain evidence="4">16F</strain>
    </source>
</reference>
<dbReference type="InterPro" id="IPR026444">
    <property type="entry name" value="Secre_tail"/>
</dbReference>
<dbReference type="NCBIfam" id="TIGR04183">
    <property type="entry name" value="Por_Secre_tail"/>
    <property type="match status" value="1"/>
</dbReference>
<dbReference type="RefSeq" id="WP_173777596.1">
    <property type="nucleotide sequence ID" value="NZ_JABSNO010000001.1"/>
</dbReference>
<sequence>MNYRYLLILLFFSNFSFSQNITSNAIAPTILDPTLLAAPNSFIFDNSLPQNDGLYIPVKKAYDMWENGNYMGDVNQVFAGVQSTSVFWEDVSGIIKSVVIVPGATPKDAKIKVEIDKAKGKGNAVIAFHIGTNGNANDDVYWSWHVWVTDTPTVAETNTTGLDYKVDNTTSFIPKIMDRNLGATSDDFVGNGWAKSNGLYYQWGRKDPFPSLTTKDGLYQELYTQRFGIVDNAFYPGVKIPKAIRPSAAIFDNIRFSVLNPLTLIERSNIQQGSLDAWFSSSIFENANTKYYDLWGDNNKGNVTQILPGQLGFSGYQIKSPFDPCPCNFRVPSYKSANSTQSKFSVWGRNSTNNDDLTDALLNPDGSSTANDLFPDIRIFPALGVDFTNVNGRDMGKMPLSGRIIANNGSNSFTSNNFLDVASEINTWSATLGLNGVRYLGLINDFARLNVDPNFGLYRIDHTNNSAINTFGLTVRCIEDPNKNSLPNYETEYFSNNQLNYKTGLYNPNSYIIEDAQVNLAIPISKAFAIFNQYLSDHQLPSGPFQTKVVWTTNQNLVKKVSVVGTDENATINVEFGNNNPKGNAVVSLIDGLGTTIWSWHLWAPQTAPIALANYKTEDILTSANNLVNPTKSGLPPLSTVFMDRNLGALQSFPSISTTPNAAEIQQIRNSGGMFYQWGRKDPLPAFFNPVIPAGATSGVGDDSYVVFLESGKDANGNSLYATSLSYSTHKSASYSIPYNTYTNGLNANVLPTDPKYIQIRKVLKYSVANPLHLLYNTNFTTVSGNLQNNIDWISNKSNSFQERWGHGEKKSPFDPCPQGWRIPDVSFAYLTGNTNELIDDGQYGNSPWYFGNIFRENKTLQGVSVLRYGLNQTTEYNIGGTNTLKYNGFQILRNSENKRYGWVFNTFDYNIGNFPATGYRALGNNPNMDLIGYNTAVWSASLGDQNYGRAIALEISTGSAAANSNLKTGTGIIPQGAIPCRCAKIQYDADGEEIGRYDPDAMPQGGTLGIATIKNSIESPEEDITLFPNPTKNILKIASKSGIKNFDFKIFDQTGRFIKSGKLIDSVLDVSFLPKGVYHFIINNDDVSIKIIKE</sequence>
<protein>
    <recommendedName>
        <fullName evidence="3">Secretion system C-terminal sorting domain-containing protein</fullName>
    </recommendedName>
</protein>
<keyword evidence="1 2" id="KW-0732">Signal</keyword>
<dbReference type="EMBL" id="JABSNO010000001">
    <property type="protein sequence ID" value="NRS90948.1"/>
    <property type="molecule type" value="Genomic_DNA"/>
</dbReference>
<proteinExistence type="predicted"/>